<keyword evidence="1" id="KW-1133">Transmembrane helix</keyword>
<organism evidence="2 3">
    <name type="scientific">Vespula maculifrons</name>
    <name type="common">Eastern yellow jacket</name>
    <name type="synonym">Wasp</name>
    <dbReference type="NCBI Taxonomy" id="7453"/>
    <lineage>
        <taxon>Eukaryota</taxon>
        <taxon>Metazoa</taxon>
        <taxon>Ecdysozoa</taxon>
        <taxon>Arthropoda</taxon>
        <taxon>Hexapoda</taxon>
        <taxon>Insecta</taxon>
        <taxon>Pterygota</taxon>
        <taxon>Neoptera</taxon>
        <taxon>Endopterygota</taxon>
        <taxon>Hymenoptera</taxon>
        <taxon>Apocrita</taxon>
        <taxon>Aculeata</taxon>
        <taxon>Vespoidea</taxon>
        <taxon>Vespidae</taxon>
        <taxon>Vespinae</taxon>
        <taxon>Vespula</taxon>
    </lineage>
</organism>
<keyword evidence="3" id="KW-1185">Reference proteome</keyword>
<feature type="transmembrane region" description="Helical" evidence="1">
    <location>
        <begin position="31"/>
        <end position="50"/>
    </location>
</feature>
<evidence type="ECO:0000313" key="2">
    <source>
        <dbReference type="EMBL" id="KAL2729294.1"/>
    </source>
</evidence>
<dbReference type="AlphaFoldDB" id="A0ABD2B980"/>
<keyword evidence="1" id="KW-0472">Membrane</keyword>
<sequence length="123" mass="14311">MAVVQTYCVYKVALHKNKKLFVQPLKEMHPFVFIEFIVVCYILLHLIYLWSLDCNMELSFLTKFGKPINILKAKFIRIINSSKEKPLSILPMHFELKTLKRSSLLSITGDPSIRTSHTTNDIQ</sequence>
<reference evidence="2 3" key="1">
    <citation type="journal article" date="2024" name="Ann. Entomol. Soc. Am.">
        <title>Genomic analyses of the southern and eastern yellowjacket wasps (Hymenoptera: Vespidae) reveal evolutionary signatures of social life.</title>
        <authorList>
            <person name="Catto M.A."/>
            <person name="Caine P.B."/>
            <person name="Orr S.E."/>
            <person name="Hunt B.G."/>
            <person name="Goodisman M.A.D."/>
        </authorList>
    </citation>
    <scope>NUCLEOTIDE SEQUENCE [LARGE SCALE GENOMIC DNA]</scope>
    <source>
        <strain evidence="2">232</strain>
        <tissue evidence="2">Head and thorax</tissue>
    </source>
</reference>
<proteinExistence type="predicted"/>
<protein>
    <submittedName>
        <fullName evidence="2">Dehydrogenase/reductase SDR family member 7</fullName>
    </submittedName>
</protein>
<accession>A0ABD2B980</accession>
<dbReference type="Proteomes" id="UP001607303">
    <property type="component" value="Unassembled WGS sequence"/>
</dbReference>
<evidence type="ECO:0000256" key="1">
    <source>
        <dbReference type="SAM" id="Phobius"/>
    </source>
</evidence>
<dbReference type="EMBL" id="JAYRBN010000097">
    <property type="protein sequence ID" value="KAL2729294.1"/>
    <property type="molecule type" value="Genomic_DNA"/>
</dbReference>
<keyword evidence="1" id="KW-0812">Transmembrane</keyword>
<comment type="caution">
    <text evidence="2">The sequence shown here is derived from an EMBL/GenBank/DDBJ whole genome shotgun (WGS) entry which is preliminary data.</text>
</comment>
<name>A0ABD2B980_VESMC</name>
<evidence type="ECO:0000313" key="3">
    <source>
        <dbReference type="Proteomes" id="UP001607303"/>
    </source>
</evidence>
<gene>
    <name evidence="2" type="ORF">V1477_016474</name>
</gene>